<dbReference type="RefSeq" id="WP_116977840.1">
    <property type="nucleotide sequence ID" value="NZ_QPMM01000012.1"/>
</dbReference>
<dbReference type="EMBL" id="QPMM01000012">
    <property type="protein sequence ID" value="RFS19653.1"/>
    <property type="molecule type" value="Genomic_DNA"/>
</dbReference>
<evidence type="ECO:0000256" key="4">
    <source>
        <dbReference type="ARBA" id="ARBA00023136"/>
    </source>
</evidence>
<evidence type="ECO:0000259" key="7">
    <source>
        <dbReference type="Pfam" id="PF14322"/>
    </source>
</evidence>
<evidence type="ECO:0000256" key="3">
    <source>
        <dbReference type="ARBA" id="ARBA00022729"/>
    </source>
</evidence>
<feature type="domain" description="SusD-like N-terminal" evidence="7">
    <location>
        <begin position="84"/>
        <end position="215"/>
    </location>
</feature>
<dbReference type="Pfam" id="PF07980">
    <property type="entry name" value="SusD_RagB"/>
    <property type="match status" value="1"/>
</dbReference>
<dbReference type="PROSITE" id="PS51257">
    <property type="entry name" value="PROKAR_LIPOPROTEIN"/>
    <property type="match status" value="1"/>
</dbReference>
<evidence type="ECO:0000259" key="6">
    <source>
        <dbReference type="Pfam" id="PF07980"/>
    </source>
</evidence>
<name>A0A3E1Y4R5_9BACT</name>
<keyword evidence="4" id="KW-0472">Membrane</keyword>
<dbReference type="InterPro" id="IPR011990">
    <property type="entry name" value="TPR-like_helical_dom_sf"/>
</dbReference>
<keyword evidence="3" id="KW-0732">Signal</keyword>
<evidence type="ECO:0000313" key="9">
    <source>
        <dbReference type="Proteomes" id="UP000260644"/>
    </source>
</evidence>
<sequence>MKVSKLQQYISRNWVAGIALASVVFTGCAKNLEQGPQATATKDAIFGTVDGLKLYSFSFYDGLPGIGDPFRTDGLADYSVINAVNDFIRENAYTPRTATGWDWKQLRNINYFIANNNNPKVPEATRNNYQALARFFRAYFYFEKVKRYGNVPWVGKPLGINDQELYVKQSPRALVVDSIIADLNYATANLQLTADGSASQITKNVAYGLLSRVCLFEGTWRRYQKNDKPGADSLLRKAADAAKVVMDSKAFSLNQSGGTSSSYRQLFISPKPVNAEVMLSVVADPALSVMNDANWWYTSTTYGLRLSLSRTFVNTYLNVDGTPFTNIDRYDTLPFIKETQNRDLRLKQTIRTPGYTRISNGKVVAPSSTFTYSYNGYMPIKWTLDDVVYDGGGTNNNSICVMRYAEILLNYAEARAELNELTDADWSATVGALRARAGITGGIAAKPIVLDQYMANNYFGDVKDASLMEIRRERGIELVLEGFRFSDLIRWKHGELMMQSWNGIYVRALDEPMDLTGDGIPDVCFYKTAPANPIAGVTYINVAAKLGDKDNPQRLSHDTYGEVRWLDNIKKDWQDYKYLYPIPYTELLLNTQLDQNPIWDTK</sequence>
<dbReference type="Gene3D" id="1.25.40.390">
    <property type="match status" value="1"/>
</dbReference>
<dbReference type="Proteomes" id="UP000260644">
    <property type="component" value="Unassembled WGS sequence"/>
</dbReference>
<dbReference type="GO" id="GO:0009279">
    <property type="term" value="C:cell outer membrane"/>
    <property type="evidence" value="ECO:0007669"/>
    <property type="project" value="UniProtKB-SubCell"/>
</dbReference>
<evidence type="ECO:0000256" key="1">
    <source>
        <dbReference type="ARBA" id="ARBA00004442"/>
    </source>
</evidence>
<proteinExistence type="inferred from homology"/>
<dbReference type="InterPro" id="IPR033985">
    <property type="entry name" value="SusD-like_N"/>
</dbReference>
<evidence type="ECO:0000256" key="5">
    <source>
        <dbReference type="ARBA" id="ARBA00023237"/>
    </source>
</evidence>
<feature type="domain" description="RagB/SusD" evidence="6">
    <location>
        <begin position="257"/>
        <end position="599"/>
    </location>
</feature>
<comment type="similarity">
    <text evidence="2">Belongs to the SusD family.</text>
</comment>
<dbReference type="SUPFAM" id="SSF48452">
    <property type="entry name" value="TPR-like"/>
    <property type="match status" value="1"/>
</dbReference>
<dbReference type="InterPro" id="IPR012944">
    <property type="entry name" value="SusD_RagB_dom"/>
</dbReference>
<gene>
    <name evidence="8" type="ORF">DVR12_21350</name>
</gene>
<evidence type="ECO:0000313" key="8">
    <source>
        <dbReference type="EMBL" id="RFS19653.1"/>
    </source>
</evidence>
<keyword evidence="9" id="KW-1185">Reference proteome</keyword>
<organism evidence="8 9">
    <name type="scientific">Chitinophaga silvatica</name>
    <dbReference type="NCBI Taxonomy" id="2282649"/>
    <lineage>
        <taxon>Bacteria</taxon>
        <taxon>Pseudomonadati</taxon>
        <taxon>Bacteroidota</taxon>
        <taxon>Chitinophagia</taxon>
        <taxon>Chitinophagales</taxon>
        <taxon>Chitinophagaceae</taxon>
        <taxon>Chitinophaga</taxon>
    </lineage>
</organism>
<accession>A0A3E1Y4R5</accession>
<comment type="caution">
    <text evidence="8">The sequence shown here is derived from an EMBL/GenBank/DDBJ whole genome shotgun (WGS) entry which is preliminary data.</text>
</comment>
<dbReference type="Pfam" id="PF14322">
    <property type="entry name" value="SusD-like_3"/>
    <property type="match status" value="1"/>
</dbReference>
<dbReference type="AlphaFoldDB" id="A0A3E1Y4R5"/>
<evidence type="ECO:0000256" key="2">
    <source>
        <dbReference type="ARBA" id="ARBA00006275"/>
    </source>
</evidence>
<protein>
    <submittedName>
        <fullName evidence="8">RagB/SusD family nutrient uptake outer membrane protein</fullName>
    </submittedName>
</protein>
<dbReference type="OrthoDB" id="5694214at2"/>
<comment type="subcellular location">
    <subcellularLocation>
        <location evidence="1">Cell outer membrane</location>
    </subcellularLocation>
</comment>
<reference evidence="8 9" key="1">
    <citation type="submission" date="2018-07" db="EMBL/GenBank/DDBJ databases">
        <title>Chitinophaga K2CV101002-2 sp. nov., isolated from a monsoon evergreen broad-leaved forest soil.</title>
        <authorList>
            <person name="Lv Y."/>
        </authorList>
    </citation>
    <scope>NUCLEOTIDE SEQUENCE [LARGE SCALE GENOMIC DNA]</scope>
    <source>
        <strain evidence="8 9">GDMCC 1.1288</strain>
    </source>
</reference>
<keyword evidence="5" id="KW-0998">Cell outer membrane</keyword>